<proteinExistence type="inferred from homology"/>
<evidence type="ECO:0000256" key="2">
    <source>
        <dbReference type="ARBA" id="ARBA00006730"/>
    </source>
</evidence>
<evidence type="ECO:0000256" key="1">
    <source>
        <dbReference type="ARBA" id="ARBA00001974"/>
    </source>
</evidence>
<dbReference type="InterPro" id="IPR023209">
    <property type="entry name" value="DAO"/>
</dbReference>
<dbReference type="Pfam" id="PF01266">
    <property type="entry name" value="DAO"/>
    <property type="match status" value="1"/>
</dbReference>
<dbReference type="PANTHER" id="PTHR11530">
    <property type="entry name" value="D-AMINO ACID OXIDASE"/>
    <property type="match status" value="1"/>
</dbReference>
<keyword evidence="3" id="KW-0285">Flavoprotein</keyword>
<organism evidence="10 11">
    <name type="scientific">Longimonas halophila</name>
    <dbReference type="NCBI Taxonomy" id="1469170"/>
    <lineage>
        <taxon>Bacteria</taxon>
        <taxon>Pseudomonadati</taxon>
        <taxon>Rhodothermota</taxon>
        <taxon>Rhodothermia</taxon>
        <taxon>Rhodothermales</taxon>
        <taxon>Salisaetaceae</taxon>
        <taxon>Longimonas</taxon>
    </lineage>
</organism>
<dbReference type="GO" id="GO:0003884">
    <property type="term" value="F:D-amino-acid oxidase activity"/>
    <property type="evidence" value="ECO:0007669"/>
    <property type="project" value="UniProtKB-EC"/>
</dbReference>
<evidence type="ECO:0000256" key="8">
    <source>
        <dbReference type="ARBA" id="ARBA00049547"/>
    </source>
</evidence>
<evidence type="ECO:0000259" key="9">
    <source>
        <dbReference type="Pfam" id="PF01266"/>
    </source>
</evidence>
<dbReference type="PANTHER" id="PTHR11530:SF11">
    <property type="entry name" value="D-ASPARTATE OXIDASE"/>
    <property type="match status" value="1"/>
</dbReference>
<comment type="cofactor">
    <cofactor evidence="1">
        <name>FAD</name>
        <dbReference type="ChEBI" id="CHEBI:57692"/>
    </cofactor>
</comment>
<dbReference type="SUPFAM" id="SSF51971">
    <property type="entry name" value="Nucleotide-binding domain"/>
    <property type="match status" value="1"/>
</dbReference>
<dbReference type="EC" id="1.4.3.3" evidence="6"/>
<evidence type="ECO:0000313" key="11">
    <source>
        <dbReference type="Proteomes" id="UP000221024"/>
    </source>
</evidence>
<dbReference type="OrthoDB" id="246701at2"/>
<dbReference type="GO" id="GO:0071949">
    <property type="term" value="F:FAD binding"/>
    <property type="evidence" value="ECO:0007669"/>
    <property type="project" value="InterPro"/>
</dbReference>
<name>A0A2H3NZZ7_9BACT</name>
<keyword evidence="5" id="KW-0560">Oxidoreductase</keyword>
<keyword evidence="4" id="KW-0274">FAD</keyword>
<dbReference type="RefSeq" id="WP_098062480.1">
    <property type="nucleotide sequence ID" value="NZ_PDEP01000008.1"/>
</dbReference>
<dbReference type="InterPro" id="IPR006076">
    <property type="entry name" value="FAD-dep_OxRdtase"/>
</dbReference>
<evidence type="ECO:0000256" key="5">
    <source>
        <dbReference type="ARBA" id="ARBA00023002"/>
    </source>
</evidence>
<comment type="caution">
    <text evidence="10">The sequence shown here is derived from an EMBL/GenBank/DDBJ whole genome shotgun (WGS) entry which is preliminary data.</text>
</comment>
<feature type="domain" description="FAD dependent oxidoreductase" evidence="9">
    <location>
        <begin position="3"/>
        <end position="365"/>
    </location>
</feature>
<sequence>MQIAVLGGGISGITTAVLLRACGYATTLITAARADTAHGADWPRLASHYPAASVIPHTVRVANPAHHTRWSQACFDVFTDRPAWGVRMQRHAELFESPPHRPAYLDALRRLVHLPNDGRGAPGLPRRAEAEGLFGWTFDMTFVEAPRYLRKLYLAYQEGGGTIRRMHISPENRSTLPGDVWVNCLGAGAPRVFDDEAPATFLHGHLLHVKPPISWEAWADTAAVQSYNYAPAPACYPSHIENIPGGLYFYPHASTWIVGGTKHPAHRHGGYATPLRGRTRHVHGVALPEAMWTTNADLIRQLTGTDFRDAPMRVVSGLRYVRGPESDGVRLCWDSGPARPTIHNYGHGGAGVTLSWSCALHVAHMLMERHAPPQPSPAPYPFPALRDTMHRLFKEQPSAAQRSQPDA</sequence>
<comment type="similarity">
    <text evidence="2">Belongs to the DAMOX/DASOX family.</text>
</comment>
<evidence type="ECO:0000313" key="10">
    <source>
        <dbReference type="EMBL" id="PEN06586.1"/>
    </source>
</evidence>
<dbReference type="GO" id="GO:0005737">
    <property type="term" value="C:cytoplasm"/>
    <property type="evidence" value="ECO:0007669"/>
    <property type="project" value="TreeGrafter"/>
</dbReference>
<dbReference type="GO" id="GO:0019478">
    <property type="term" value="P:D-amino acid catabolic process"/>
    <property type="evidence" value="ECO:0007669"/>
    <property type="project" value="TreeGrafter"/>
</dbReference>
<accession>A0A2H3NZZ7</accession>
<evidence type="ECO:0000256" key="6">
    <source>
        <dbReference type="ARBA" id="ARBA00039101"/>
    </source>
</evidence>
<evidence type="ECO:0000256" key="3">
    <source>
        <dbReference type="ARBA" id="ARBA00022630"/>
    </source>
</evidence>
<keyword evidence="11" id="KW-1185">Reference proteome</keyword>
<gene>
    <name evidence="10" type="ORF">CRI93_09925</name>
</gene>
<protein>
    <recommendedName>
        <fullName evidence="7">D-amino-acid oxidase</fullName>
        <ecNumber evidence="6">1.4.3.3</ecNumber>
    </recommendedName>
</protein>
<reference evidence="10 11" key="1">
    <citation type="submission" date="2017-10" db="EMBL/GenBank/DDBJ databases">
        <title>Draft genome of Longimonas halophila.</title>
        <authorList>
            <person name="Goh K.M."/>
            <person name="Shamsir M.S."/>
            <person name="Lim S.W."/>
        </authorList>
    </citation>
    <scope>NUCLEOTIDE SEQUENCE [LARGE SCALE GENOMIC DNA]</scope>
    <source>
        <strain evidence="10 11">KCTC 42399</strain>
    </source>
</reference>
<dbReference type="Proteomes" id="UP000221024">
    <property type="component" value="Unassembled WGS sequence"/>
</dbReference>
<dbReference type="AlphaFoldDB" id="A0A2H3NZZ7"/>
<dbReference type="Gene3D" id="3.30.9.10">
    <property type="entry name" value="D-Amino Acid Oxidase, subunit A, domain 2"/>
    <property type="match status" value="1"/>
</dbReference>
<evidence type="ECO:0000256" key="7">
    <source>
        <dbReference type="ARBA" id="ARBA00039751"/>
    </source>
</evidence>
<dbReference type="Gene3D" id="3.40.50.720">
    <property type="entry name" value="NAD(P)-binding Rossmann-like Domain"/>
    <property type="match status" value="1"/>
</dbReference>
<dbReference type="EMBL" id="PDEP01000008">
    <property type="protein sequence ID" value="PEN06586.1"/>
    <property type="molecule type" value="Genomic_DNA"/>
</dbReference>
<comment type="catalytic activity">
    <reaction evidence="8">
        <text>a D-alpha-amino acid + O2 + H2O = a 2-oxocarboxylate + H2O2 + NH4(+)</text>
        <dbReference type="Rhea" id="RHEA:21816"/>
        <dbReference type="ChEBI" id="CHEBI:15377"/>
        <dbReference type="ChEBI" id="CHEBI:15379"/>
        <dbReference type="ChEBI" id="CHEBI:16240"/>
        <dbReference type="ChEBI" id="CHEBI:28938"/>
        <dbReference type="ChEBI" id="CHEBI:35179"/>
        <dbReference type="ChEBI" id="CHEBI:59871"/>
        <dbReference type="EC" id="1.4.3.3"/>
    </reaction>
    <physiologicalReaction direction="left-to-right" evidence="8">
        <dbReference type="Rhea" id="RHEA:21817"/>
    </physiologicalReaction>
</comment>
<evidence type="ECO:0000256" key="4">
    <source>
        <dbReference type="ARBA" id="ARBA00022827"/>
    </source>
</evidence>